<sequence>MPQLQVDIRDTKVFEIALDDMNYDEESENEMIKPADLAGLKPLAEDESKYAALHSHVRRYNQRNTEDKQQLSNIFSYLRPHAEETFNSEQEEKPFIAGFKHELDQLFYTAAMRTTAAYRTSVKTMAHEKRRSVRNYRSRKTKVNTGVNNVRIKREEAGNQYGTTSDEDMDFFQMAKNSNVTINAETIEYLGETQSTRAQYDVYEYGQESTSEDAEKYTPDQFLISSRGSTLADTENPEEEPYDYETLKLEYEQQLEYGMKHGKVLNYTEKKEPKDTPREALKRIMGMKQAKNCTKEEISQIGIKAIECLAYDYQHARDMATAGKILSRTWLVLRVWLLIYICLAIPCWCQRGNFIIQA</sequence>
<dbReference type="Proteomes" id="UP000008237">
    <property type="component" value="Unassembled WGS sequence"/>
</dbReference>
<organism evidence="3">
    <name type="scientific">Harpegnathos saltator</name>
    <name type="common">Jerdon's jumping ant</name>
    <dbReference type="NCBI Taxonomy" id="610380"/>
    <lineage>
        <taxon>Eukaryota</taxon>
        <taxon>Metazoa</taxon>
        <taxon>Ecdysozoa</taxon>
        <taxon>Arthropoda</taxon>
        <taxon>Hexapoda</taxon>
        <taxon>Insecta</taxon>
        <taxon>Pterygota</taxon>
        <taxon>Neoptera</taxon>
        <taxon>Endopterygota</taxon>
        <taxon>Hymenoptera</taxon>
        <taxon>Apocrita</taxon>
        <taxon>Aculeata</taxon>
        <taxon>Formicoidea</taxon>
        <taxon>Formicidae</taxon>
        <taxon>Ponerinae</taxon>
        <taxon>Ponerini</taxon>
        <taxon>Harpegnathos</taxon>
    </lineage>
</organism>
<feature type="transmembrane region" description="Helical" evidence="1">
    <location>
        <begin position="330"/>
        <end position="349"/>
    </location>
</feature>
<gene>
    <name evidence="2" type="ORF">EAI_02599</name>
</gene>
<dbReference type="EMBL" id="GL453506">
    <property type="protein sequence ID" value="EFN75933.1"/>
    <property type="molecule type" value="Genomic_DNA"/>
</dbReference>
<dbReference type="OrthoDB" id="6617422at2759"/>
<accession>E2C815</accession>
<evidence type="ECO:0000313" key="2">
    <source>
        <dbReference type="EMBL" id="EFN75933.1"/>
    </source>
</evidence>
<dbReference type="InParanoid" id="E2C815"/>
<dbReference type="OMA" id="CLMYNYE"/>
<proteinExistence type="predicted"/>
<keyword evidence="1" id="KW-0472">Membrane</keyword>
<reference evidence="2 3" key="1">
    <citation type="journal article" date="2010" name="Science">
        <title>Genomic comparison of the ants Camponotus floridanus and Harpegnathos saltator.</title>
        <authorList>
            <person name="Bonasio R."/>
            <person name="Zhang G."/>
            <person name="Ye C."/>
            <person name="Mutti N.S."/>
            <person name="Fang X."/>
            <person name="Qin N."/>
            <person name="Donahue G."/>
            <person name="Yang P."/>
            <person name="Li Q."/>
            <person name="Li C."/>
            <person name="Zhang P."/>
            <person name="Huang Z."/>
            <person name="Berger S.L."/>
            <person name="Reinberg D."/>
            <person name="Wang J."/>
            <person name="Liebig J."/>
        </authorList>
    </citation>
    <scope>NUCLEOTIDE SEQUENCE [LARGE SCALE GENOMIC DNA]</scope>
    <source>
        <strain evidence="2 3">R22 G/1</strain>
    </source>
</reference>
<dbReference type="AlphaFoldDB" id="E2C815"/>
<keyword evidence="1" id="KW-0812">Transmembrane</keyword>
<protein>
    <submittedName>
        <fullName evidence="2">Uncharacterized protein</fullName>
    </submittedName>
</protein>
<evidence type="ECO:0000256" key="1">
    <source>
        <dbReference type="SAM" id="Phobius"/>
    </source>
</evidence>
<keyword evidence="1" id="KW-1133">Transmembrane helix</keyword>
<keyword evidence="3" id="KW-1185">Reference proteome</keyword>
<evidence type="ECO:0000313" key="3">
    <source>
        <dbReference type="Proteomes" id="UP000008237"/>
    </source>
</evidence>
<name>E2C815_HARSA</name>